<dbReference type="InterPro" id="IPR029458">
    <property type="entry name" value="Ras-bd_By2"/>
</dbReference>
<sequence length="1853" mass="193443">MAAVSTTTSTWNVDTIRRWSASDVAAWLSSVRLEAHAPAFEANHINGKVILEVDKNALKNMGITAVGDRVRLDKAIRDLKRAASSASLSPSSAAPPPAASSSSTNTAQRPVTVSHSSDQLAIHGRRGSSSGPVSHHGPTRQASTGLPTILQSHHHHHHPQQPGSHSLSAASSASLSHSYGQYQYQQSESGASSSFYPSPYANSQLSLPQSSTPAGGGSTHGYPAHPLPPLPREAHADHSNSSRPGSSSGGANTSGNTSASVGPSSSGLHAGSSIASSSSSSGSATFSNRRSAHPRPPPLTLAHSANYALPSPNNAASTSSNNLQPGGSSQPAVSPYRPRSASGAGISTFNPAASGNPLVHSLYANNPPQVVGSTTSSGPLHASTSVVSSGPHLPTVIGSGWTAHPAQQRMVGSIVSSVNSGTRLPSPTYPPNANANQFYGSAHRKQPSLGQLSTATSGRPRTAAGEYAPTQTATQMRNHNASSYVKKGYGPSAGGRSDKMQPLMYNQPVGAYGQYYYTGHPQGHAHQLSTSSNSSTGGGGGGPTGLNSSASSPTAAVFTPSTARPGGIYGGSDESGLEGGAGGNSPYSRTPTTPSYPPGSSAHSLEGTMSSYTTITGHSDGTSSGSNAPHMGGPGLSPSQMRSIYQPSHAFASSQSPHAGGSGTGKGSHSVRTKYTIEDVKRRTLKFHCEELGTSRTIPVDDCRDAYDVLARVLRKFGIRGGVGLNAYPPYHGQSVHSSESDEDGDSDGGYGIESGDTWAIFAKSPDGKTKKLSDNELIAICHAPQPFDPLRENGLHLRRDGTNNTRLQQTRRTNKLNKFFGESDVPEAGSAAAGASGPQSSPGANKALGRDNYETEAHELLAPLSSNHGNANKKPKMNRASTISFMSGLGLAAGRNNTTASAERDHALLQQQQHMALQQYRDQHLSGVQLPGHPYAAAGMYALSVAPSPSAFSNDVEAPLQPPPIPTANPTAAAAVVAAVAQNSNVSSSGSSMLGLLPRKARNFFGTRPPSELISSNLQDYFPAAEKKVLERTARKSVYSKASMRSKRDSTWSFQPPDGYPGMVDDETGEALPIRRSAESYEHGKAGADRDNDRASVSGILLRDGSLDEGAPPPRTQRLMSNASSRSGNSSDPGTGDGKGTRSIRSRAGIKNGPPMLPPVVGRSSLDDWSASLTSVASPVLEHPTAVSASAREGPASLDSVPETPTALPPLGERLTPTTSHPPEETGTSMLAPPPVAASSSSSNLGSRSASPGQHSVPLPPIPPHGNRPRSVRRNSGESSISRRSFARPGSAYAFTERDRDRSDVASLLTVDEITQDIENRSEPGQLPYGAAVAAAAAVGGDSLGANNVLDADGNPVPTRKSLTGRWTGDADSISVRSKKPTILLTDDDRSSIAARSLRSLKRNCSSASKKSRRKTAGSSLGPNAAASSSNSADEPKPDSLAAQGVDGGAAPPIKETEEEDADADDEDFDDEDEEFDEEEDEEAEGEEEPVETGAEEVSHPAHRAGKARRKWIKGALIGAGSFGSVYLGMDQRTGLYMAVKMVELPTGKSNDEQRKTSMLEALEREIALLKTLEHPNIVQYLDSYADDSHLNIFLEYVPGGSVVAILRDWGTFQEPLVQAYITQTLVGLQFLHDKNIVHSDIKGANILVDTKGQIKISDFGISKKDTEELTASGGKKPKKQALQGSIFWMAPEAVKQGNSRKGDIWSVGCLVVEMLTGMHPWPSLDQMQALFRIGSGKSTPPLPEDISENCRHFLNWTFELDHTKRPTAEELSAHAFLTEKAELEPDEPADAAQNGGGLSAGAGGAQGSGATHGNSNVLAVSSTNTTGSTATGRKGKGGKRRAAAAATAAIQ</sequence>
<feature type="compositionally biased region" description="Basic residues" evidence="11">
    <location>
        <begin position="1835"/>
        <end position="1844"/>
    </location>
</feature>
<feature type="compositionally biased region" description="Low complexity" evidence="11">
    <location>
        <begin position="1418"/>
        <end position="1434"/>
    </location>
</feature>
<dbReference type="InterPro" id="IPR001660">
    <property type="entry name" value="SAM"/>
</dbReference>
<feature type="compositionally biased region" description="Polar residues" evidence="11">
    <location>
        <begin position="607"/>
        <end position="627"/>
    </location>
</feature>
<comment type="similarity">
    <text evidence="1">Belongs to the protein kinase superfamily. STE Ser/Thr protein kinase family. MAP kinase kinase kinase subfamily.</text>
</comment>
<dbReference type="SUPFAM" id="SSF56112">
    <property type="entry name" value="Protein kinase-like (PK-like)"/>
    <property type="match status" value="1"/>
</dbReference>
<organism evidence="14 15">
    <name type="scientific">Tilletia horrida</name>
    <dbReference type="NCBI Taxonomy" id="155126"/>
    <lineage>
        <taxon>Eukaryota</taxon>
        <taxon>Fungi</taxon>
        <taxon>Dikarya</taxon>
        <taxon>Basidiomycota</taxon>
        <taxon>Ustilaginomycotina</taxon>
        <taxon>Exobasidiomycetes</taxon>
        <taxon>Tilletiales</taxon>
        <taxon>Tilletiaceae</taxon>
        <taxon>Tilletia</taxon>
    </lineage>
</organism>
<evidence type="ECO:0000259" key="12">
    <source>
        <dbReference type="PROSITE" id="PS50011"/>
    </source>
</evidence>
<evidence type="ECO:0000256" key="10">
    <source>
        <dbReference type="PROSITE-ProRule" id="PRU10141"/>
    </source>
</evidence>
<feature type="region of interest" description="Disordered" evidence="11">
    <location>
        <begin position="1787"/>
        <end position="1853"/>
    </location>
</feature>
<dbReference type="InterPro" id="IPR017441">
    <property type="entry name" value="Protein_kinase_ATP_BS"/>
</dbReference>
<keyword evidence="5 10" id="KW-0547">Nucleotide-binding</keyword>
<dbReference type="PROSITE" id="PS50011">
    <property type="entry name" value="PROTEIN_KINASE_DOM"/>
    <property type="match status" value="1"/>
</dbReference>
<dbReference type="PROSITE" id="PS00107">
    <property type="entry name" value="PROTEIN_KINASE_ATP"/>
    <property type="match status" value="1"/>
</dbReference>
<keyword evidence="4 14" id="KW-0808">Transferase</keyword>
<feature type="compositionally biased region" description="Polar residues" evidence="11">
    <location>
        <begin position="200"/>
        <end position="213"/>
    </location>
</feature>
<dbReference type="Proteomes" id="UP001176517">
    <property type="component" value="Unassembled WGS sequence"/>
</dbReference>
<feature type="compositionally biased region" description="Low complexity" evidence="11">
    <location>
        <begin position="127"/>
        <end position="136"/>
    </location>
</feature>
<feature type="compositionally biased region" description="Polar residues" evidence="11">
    <location>
        <begin position="637"/>
        <end position="657"/>
    </location>
</feature>
<evidence type="ECO:0000256" key="7">
    <source>
        <dbReference type="ARBA" id="ARBA00022840"/>
    </source>
</evidence>
<feature type="compositionally biased region" description="Low complexity" evidence="11">
    <location>
        <begin position="1238"/>
        <end position="1253"/>
    </location>
</feature>
<dbReference type="InterPro" id="IPR013761">
    <property type="entry name" value="SAM/pointed_sf"/>
</dbReference>
<feature type="compositionally biased region" description="Low complexity" evidence="11">
    <location>
        <begin position="829"/>
        <end position="845"/>
    </location>
</feature>
<dbReference type="Pfam" id="PF07647">
    <property type="entry name" value="SAM_2"/>
    <property type="match status" value="1"/>
</dbReference>
<evidence type="ECO:0000256" key="3">
    <source>
        <dbReference type="ARBA" id="ARBA00022527"/>
    </source>
</evidence>
<dbReference type="PANTHER" id="PTHR11584:SF369">
    <property type="entry name" value="MITOGEN-ACTIVATED PROTEIN KINASE KINASE KINASE 19-RELATED"/>
    <property type="match status" value="1"/>
</dbReference>
<dbReference type="Gene3D" id="1.10.510.10">
    <property type="entry name" value="Transferase(Phosphotransferase) domain 1"/>
    <property type="match status" value="1"/>
</dbReference>
<feature type="compositionally biased region" description="Low complexity" evidence="11">
    <location>
        <begin position="310"/>
        <end position="322"/>
    </location>
</feature>
<protein>
    <recommendedName>
        <fullName evidence="2">mitogen-activated protein kinase kinase kinase</fullName>
        <ecNumber evidence="2">2.7.11.25</ecNumber>
    </recommendedName>
</protein>
<feature type="region of interest" description="Disordered" evidence="11">
    <location>
        <begin position="1037"/>
        <end position="1068"/>
    </location>
</feature>
<evidence type="ECO:0000256" key="5">
    <source>
        <dbReference type="ARBA" id="ARBA00022741"/>
    </source>
</evidence>
<feature type="compositionally biased region" description="Low complexity" evidence="11">
    <location>
        <begin position="160"/>
        <end position="196"/>
    </location>
</feature>
<dbReference type="GO" id="GO:0004709">
    <property type="term" value="F:MAP kinase kinase kinase activity"/>
    <property type="evidence" value="ECO:0007669"/>
    <property type="project" value="UniProtKB-EC"/>
</dbReference>
<keyword evidence="3" id="KW-0723">Serine/threonine-protein kinase</keyword>
<evidence type="ECO:0000259" key="13">
    <source>
        <dbReference type="PROSITE" id="PS50105"/>
    </source>
</evidence>
<dbReference type="PROSITE" id="PS00108">
    <property type="entry name" value="PROTEIN_KINASE_ST"/>
    <property type="match status" value="1"/>
</dbReference>
<feature type="compositionally biased region" description="Polar residues" evidence="11">
    <location>
        <begin position="1813"/>
        <end position="1822"/>
    </location>
</feature>
<evidence type="ECO:0000256" key="11">
    <source>
        <dbReference type="SAM" id="MobiDB-lite"/>
    </source>
</evidence>
<dbReference type="PROSITE" id="PS50105">
    <property type="entry name" value="SAM_DOMAIN"/>
    <property type="match status" value="1"/>
</dbReference>
<feature type="compositionally biased region" description="Polar residues" evidence="11">
    <location>
        <begin position="1217"/>
        <end position="1230"/>
    </location>
</feature>
<feature type="compositionally biased region" description="Low complexity" evidence="11">
    <location>
        <begin position="82"/>
        <end position="92"/>
    </location>
</feature>
<dbReference type="InterPro" id="IPR011009">
    <property type="entry name" value="Kinase-like_dom_sf"/>
</dbReference>
<comment type="catalytic activity">
    <reaction evidence="8">
        <text>L-threonyl-[protein] + ATP = O-phospho-L-threonyl-[protein] + ADP + H(+)</text>
        <dbReference type="Rhea" id="RHEA:46608"/>
        <dbReference type="Rhea" id="RHEA-COMP:11060"/>
        <dbReference type="Rhea" id="RHEA-COMP:11605"/>
        <dbReference type="ChEBI" id="CHEBI:15378"/>
        <dbReference type="ChEBI" id="CHEBI:30013"/>
        <dbReference type="ChEBI" id="CHEBI:30616"/>
        <dbReference type="ChEBI" id="CHEBI:61977"/>
        <dbReference type="ChEBI" id="CHEBI:456216"/>
        <dbReference type="EC" id="2.7.11.25"/>
    </reaction>
</comment>
<comment type="catalytic activity">
    <reaction evidence="9">
        <text>L-seryl-[protein] + ATP = O-phospho-L-seryl-[protein] + ADP + H(+)</text>
        <dbReference type="Rhea" id="RHEA:17989"/>
        <dbReference type="Rhea" id="RHEA-COMP:9863"/>
        <dbReference type="Rhea" id="RHEA-COMP:11604"/>
        <dbReference type="ChEBI" id="CHEBI:15378"/>
        <dbReference type="ChEBI" id="CHEBI:29999"/>
        <dbReference type="ChEBI" id="CHEBI:30616"/>
        <dbReference type="ChEBI" id="CHEBI:83421"/>
        <dbReference type="ChEBI" id="CHEBI:456216"/>
        <dbReference type="EC" id="2.7.11.25"/>
    </reaction>
</comment>
<keyword evidence="6" id="KW-0418">Kinase</keyword>
<feature type="compositionally biased region" description="Polar residues" evidence="11">
    <location>
        <begin position="469"/>
        <end position="483"/>
    </location>
</feature>
<feature type="compositionally biased region" description="Acidic residues" evidence="11">
    <location>
        <begin position="1458"/>
        <end position="1496"/>
    </location>
</feature>
<evidence type="ECO:0000313" key="14">
    <source>
        <dbReference type="EMBL" id="KAK0544158.1"/>
    </source>
</evidence>
<feature type="compositionally biased region" description="Gly residues" evidence="11">
    <location>
        <begin position="1796"/>
        <end position="1809"/>
    </location>
</feature>
<feature type="compositionally biased region" description="Low complexity" evidence="11">
    <location>
        <begin position="241"/>
        <end position="284"/>
    </location>
</feature>
<feature type="compositionally biased region" description="Low complexity" evidence="11">
    <location>
        <begin position="585"/>
        <end position="601"/>
    </location>
</feature>
<feature type="compositionally biased region" description="Polar residues" evidence="11">
    <location>
        <begin position="140"/>
        <end position="150"/>
    </location>
</feature>
<name>A0AAN6GJD1_9BASI</name>
<evidence type="ECO:0000256" key="4">
    <source>
        <dbReference type="ARBA" id="ARBA00022679"/>
    </source>
</evidence>
<proteinExistence type="inferred from homology"/>
<comment type="caution">
    <text evidence="14">The sequence shown here is derived from an EMBL/GenBank/DDBJ whole genome shotgun (WGS) entry which is preliminary data.</text>
</comment>
<dbReference type="PANTHER" id="PTHR11584">
    <property type="entry name" value="SERINE/THREONINE PROTEIN KINASE"/>
    <property type="match status" value="1"/>
</dbReference>
<dbReference type="FunFam" id="3.30.200.20:FF:000387">
    <property type="entry name" value="Serine/threonine-protein kinase STE11"/>
    <property type="match status" value="1"/>
</dbReference>
<evidence type="ECO:0000256" key="6">
    <source>
        <dbReference type="ARBA" id="ARBA00022777"/>
    </source>
</evidence>
<feature type="compositionally biased region" description="Polar residues" evidence="11">
    <location>
        <begin position="323"/>
        <end position="332"/>
    </location>
</feature>
<feature type="compositionally biased region" description="Polar residues" evidence="11">
    <location>
        <begin position="104"/>
        <end position="119"/>
    </location>
</feature>
<evidence type="ECO:0000256" key="8">
    <source>
        <dbReference type="ARBA" id="ARBA00047559"/>
    </source>
</evidence>
<dbReference type="Gene3D" id="3.10.20.90">
    <property type="entry name" value="Phosphatidylinositol 3-kinase Catalytic Subunit, Chain A, domain 1"/>
    <property type="match status" value="1"/>
</dbReference>
<dbReference type="EMBL" id="JAPDMZ010000300">
    <property type="protein sequence ID" value="KAK0544158.1"/>
    <property type="molecule type" value="Genomic_DNA"/>
</dbReference>
<feature type="compositionally biased region" description="Polar residues" evidence="11">
    <location>
        <begin position="448"/>
        <end position="459"/>
    </location>
</feature>
<gene>
    <name evidence="14" type="primary">STE11</name>
    <name evidence="14" type="ORF">OC846_006168</name>
</gene>
<feature type="domain" description="Protein kinase" evidence="12">
    <location>
        <begin position="1513"/>
        <end position="1779"/>
    </location>
</feature>
<dbReference type="InterPro" id="IPR008271">
    <property type="entry name" value="Ser/Thr_kinase_AS"/>
</dbReference>
<dbReference type="EC" id="2.7.11.25" evidence="2"/>
<feature type="binding site" evidence="10">
    <location>
        <position position="1542"/>
    </location>
    <ligand>
        <name>ATP</name>
        <dbReference type="ChEBI" id="CHEBI:30616"/>
    </ligand>
</feature>
<evidence type="ECO:0000313" key="15">
    <source>
        <dbReference type="Proteomes" id="UP001176517"/>
    </source>
</evidence>
<dbReference type="SMART" id="SM01304">
    <property type="entry name" value="Ras_bdg_2"/>
    <property type="match status" value="1"/>
</dbReference>
<feature type="region of interest" description="Disordered" evidence="11">
    <location>
        <begin position="443"/>
        <end position="502"/>
    </location>
</feature>
<dbReference type="Pfam" id="PF00069">
    <property type="entry name" value="Pkinase"/>
    <property type="match status" value="1"/>
</dbReference>
<feature type="region of interest" description="Disordered" evidence="11">
    <location>
        <begin position="82"/>
        <end position="348"/>
    </location>
</feature>
<dbReference type="CDD" id="cd09534">
    <property type="entry name" value="SAM_Ste11_fungal"/>
    <property type="match status" value="1"/>
</dbReference>
<feature type="region of interest" description="Disordered" evidence="11">
    <location>
        <begin position="1104"/>
        <end position="1167"/>
    </location>
</feature>
<dbReference type="SMART" id="SM00220">
    <property type="entry name" value="S_TKc"/>
    <property type="match status" value="1"/>
</dbReference>
<dbReference type="SMART" id="SM00454">
    <property type="entry name" value="SAM"/>
    <property type="match status" value="1"/>
</dbReference>
<feature type="domain" description="SAM" evidence="13">
    <location>
        <begin position="19"/>
        <end position="82"/>
    </location>
</feature>
<dbReference type="Pfam" id="PF14847">
    <property type="entry name" value="Ras_bdg_2"/>
    <property type="match status" value="1"/>
</dbReference>
<accession>A0AAN6GJD1</accession>
<evidence type="ECO:0000256" key="1">
    <source>
        <dbReference type="ARBA" id="ARBA00006529"/>
    </source>
</evidence>
<feature type="compositionally biased region" description="Low complexity" evidence="11">
    <location>
        <begin position="1122"/>
        <end position="1132"/>
    </location>
</feature>
<feature type="compositionally biased region" description="Polar residues" evidence="11">
    <location>
        <begin position="550"/>
        <end position="562"/>
    </location>
</feature>
<evidence type="ECO:0000256" key="2">
    <source>
        <dbReference type="ARBA" id="ARBA00012406"/>
    </source>
</evidence>
<feature type="region of interest" description="Disordered" evidence="11">
    <location>
        <begin position="1179"/>
        <end position="1303"/>
    </location>
</feature>
<reference evidence="14" key="1">
    <citation type="journal article" date="2023" name="PhytoFront">
        <title>Draft Genome Resources of Seven Strains of Tilletia horrida, Causal Agent of Kernel Smut of Rice.</title>
        <authorList>
            <person name="Khanal S."/>
            <person name="Antony Babu S."/>
            <person name="Zhou X.G."/>
        </authorList>
    </citation>
    <scope>NUCLEOTIDE SEQUENCE</scope>
    <source>
        <strain evidence="14">TX6</strain>
    </source>
</reference>
<feature type="region of interest" description="Disordered" evidence="11">
    <location>
        <begin position="522"/>
        <end position="673"/>
    </location>
</feature>
<evidence type="ECO:0000256" key="9">
    <source>
        <dbReference type="ARBA" id="ARBA00048329"/>
    </source>
</evidence>
<dbReference type="Gene3D" id="1.10.150.50">
    <property type="entry name" value="Transcription Factor, Ets-1"/>
    <property type="match status" value="1"/>
</dbReference>
<dbReference type="GO" id="GO:0005524">
    <property type="term" value="F:ATP binding"/>
    <property type="evidence" value="ECO:0007669"/>
    <property type="project" value="UniProtKB-UniRule"/>
</dbReference>
<dbReference type="SUPFAM" id="SSF47769">
    <property type="entry name" value="SAM/Pointed domain"/>
    <property type="match status" value="1"/>
</dbReference>
<dbReference type="InterPro" id="IPR000719">
    <property type="entry name" value="Prot_kinase_dom"/>
</dbReference>
<feature type="region of interest" description="Disordered" evidence="11">
    <location>
        <begin position="823"/>
        <end position="850"/>
    </location>
</feature>
<feature type="region of interest" description="Disordered" evidence="11">
    <location>
        <begin position="1344"/>
        <end position="1507"/>
    </location>
</feature>
<feature type="compositionally biased region" description="Low complexity" evidence="11">
    <location>
        <begin position="1823"/>
        <end position="1834"/>
    </location>
</feature>
<keyword evidence="15" id="KW-1185">Reference proteome</keyword>
<keyword evidence="7 10" id="KW-0067">ATP-binding</keyword>